<dbReference type="AlphaFoldDB" id="A0A6M3IK52"/>
<accession>A0A6M3IK52</accession>
<evidence type="ECO:0008006" key="2">
    <source>
        <dbReference type="Google" id="ProtNLM"/>
    </source>
</evidence>
<dbReference type="EMBL" id="MT141288">
    <property type="protein sequence ID" value="QJA57725.1"/>
    <property type="molecule type" value="Genomic_DNA"/>
</dbReference>
<reference evidence="1" key="1">
    <citation type="submission" date="2020-03" db="EMBL/GenBank/DDBJ databases">
        <title>The deep terrestrial virosphere.</title>
        <authorList>
            <person name="Holmfeldt K."/>
            <person name="Nilsson E."/>
            <person name="Simone D."/>
            <person name="Lopez-Fernandez M."/>
            <person name="Wu X."/>
            <person name="de Brujin I."/>
            <person name="Lundin D."/>
            <person name="Andersson A."/>
            <person name="Bertilsson S."/>
            <person name="Dopson M."/>
        </authorList>
    </citation>
    <scope>NUCLEOTIDE SEQUENCE</scope>
    <source>
        <strain evidence="1">MM415B01579</strain>
    </source>
</reference>
<evidence type="ECO:0000313" key="1">
    <source>
        <dbReference type="EMBL" id="QJA57725.1"/>
    </source>
</evidence>
<sequence length="136" mass="16274">MIIGLDGKKHRWNLLKYNKESKHCSKLHVRARQLLKKLFKFEAILEEVLLPGSKILARAHPLRGDFYIDSRKIMIEIHGEQHYKFNPHFYKTKLDFIRAQACDRDKKLWCSVNAIRLIELPYDENNTEWEKRILGD</sequence>
<organism evidence="1">
    <name type="scientific">viral metagenome</name>
    <dbReference type="NCBI Taxonomy" id="1070528"/>
    <lineage>
        <taxon>unclassified sequences</taxon>
        <taxon>metagenomes</taxon>
        <taxon>organismal metagenomes</taxon>
    </lineage>
</organism>
<proteinExistence type="predicted"/>
<gene>
    <name evidence="1" type="ORF">MM415B01579_0023</name>
</gene>
<name>A0A6M3IK52_9ZZZZ</name>
<protein>
    <recommendedName>
        <fullName evidence="2">DUF559 domain-containing protein</fullName>
    </recommendedName>
</protein>
<dbReference type="Gene3D" id="3.40.960.10">
    <property type="entry name" value="VSR Endonuclease"/>
    <property type="match status" value="1"/>
</dbReference>